<dbReference type="InterPro" id="IPR019734">
    <property type="entry name" value="TPR_rpt"/>
</dbReference>
<sequence>MDDIAGLLHEYLLVAKSVEESEKELAREELKTTFESLQNLMLDEDIWKLFLDEQYDIADIKSRLNVKDDQERCQIFKVGLSPPHEALCDKTRLTLQFGMSCLITFTQANFTGPHPCEKVVNFLKQDMFKKQDFHKMLSYNNEEINCKTEFPQLLATAKIIFEWCIVNSIINIWWYWRALYLHQQILDELSPSLLSDADRLYKLLMSNFKIKALDIEIAQLYLLFRLVGKANGHIESAKKLMDLNYEYVGILGKRTRHQEKEIPQLALKNVNENLVLSNISQKLMLTIVQQMLISKPADELQHEEILPFVESILAQKNTFCVRVVSLLLRCRAESKNRRTVERALRQCEEVLSAFRKDQPEAFDRFHDVFGSGLPAMWKVTIEYADLLLNIGLPKNALDLYLKLQLWEEVIVCYTLMNQRHKAAEVIAQQLEKKPTVKLLCLLGDATDDITCYEKAWELSKRRSHRAQRHWGNHLYAKKNYADCIPHFEKSVSINPLQANVWFRLGFAAHQTENWQVAATAYKRYTTLEPDGFEAWNNLAQAYLKIGNKRSAHQALSEALKCNYENWKVWENFLIVSSDISMYFDVIRAYHRMLDLKEKYINIHVLGELVCDVVDNSIDCEGLPAARFLQKTRELLGRVVSIHPGEGIMWDLYAKVAPTAALKAQRFQRAFKAYTRNVDWHKDPKQCNQVLYVCFELSEIALMPEIDASNTLLNSTKMILTCVFSALQSQAYAENKEAVDRLAITFDVLIRKMTNKDASK</sequence>
<dbReference type="Gene3D" id="1.25.40.10">
    <property type="entry name" value="Tetratricopeptide repeat domain"/>
    <property type="match status" value="1"/>
</dbReference>
<organism evidence="4">
    <name type="scientific">Dendroctonus ponderosae</name>
    <name type="common">Mountain pine beetle</name>
    <dbReference type="NCBI Taxonomy" id="77166"/>
    <lineage>
        <taxon>Eukaryota</taxon>
        <taxon>Metazoa</taxon>
        <taxon>Ecdysozoa</taxon>
        <taxon>Arthropoda</taxon>
        <taxon>Hexapoda</taxon>
        <taxon>Insecta</taxon>
        <taxon>Pterygota</taxon>
        <taxon>Neoptera</taxon>
        <taxon>Endopterygota</taxon>
        <taxon>Coleoptera</taxon>
        <taxon>Polyphaga</taxon>
        <taxon>Cucujiformia</taxon>
        <taxon>Curculionidae</taxon>
        <taxon>Scolytinae</taxon>
        <taxon>Dendroctonus</taxon>
    </lineage>
</organism>
<dbReference type="SMART" id="SM00028">
    <property type="entry name" value="TPR"/>
    <property type="match status" value="3"/>
</dbReference>
<evidence type="ECO:0000256" key="1">
    <source>
        <dbReference type="ARBA" id="ARBA00022737"/>
    </source>
</evidence>
<dbReference type="PANTHER" id="PTHR16193">
    <property type="entry name" value="TETRATRICOPEPTIDE REPEAT PROTEIN 27"/>
    <property type="match status" value="1"/>
</dbReference>
<comment type="similarity">
    <text evidence="3">Belongs to the TTC27 family.</text>
</comment>
<evidence type="ECO:0000256" key="3">
    <source>
        <dbReference type="ARBA" id="ARBA00024020"/>
    </source>
</evidence>
<dbReference type="InterPro" id="IPR044244">
    <property type="entry name" value="TTC27/Emw1"/>
</dbReference>
<dbReference type="EMBL" id="KB741156">
    <property type="protein sequence ID" value="ENN73565.1"/>
    <property type="molecule type" value="Genomic_DNA"/>
</dbReference>
<feature type="non-terminal residue" evidence="4">
    <location>
        <position position="1"/>
    </location>
</feature>
<dbReference type="InterPro" id="IPR011990">
    <property type="entry name" value="TPR-like_helical_dom_sf"/>
</dbReference>
<dbReference type="HOGENOM" id="CLU_004905_2_1_1"/>
<protein>
    <submittedName>
        <fullName evidence="4">Uncharacterized protein</fullName>
    </submittedName>
</protein>
<dbReference type="AlphaFoldDB" id="N6TWD7"/>
<reference evidence="4" key="1">
    <citation type="journal article" date="2013" name="Genome Biol.">
        <title>Draft genome of the mountain pine beetle, Dendroctonus ponderosae Hopkins, a major forest pest.</title>
        <authorList>
            <person name="Keeling C.I."/>
            <person name="Yuen M.M."/>
            <person name="Liao N.Y."/>
            <person name="Docking T.R."/>
            <person name="Chan S.K."/>
            <person name="Taylor G.A."/>
            <person name="Palmquist D.L."/>
            <person name="Jackman S.D."/>
            <person name="Nguyen A."/>
            <person name="Li M."/>
            <person name="Henderson H."/>
            <person name="Janes J.K."/>
            <person name="Zhao Y."/>
            <person name="Pandoh P."/>
            <person name="Moore R."/>
            <person name="Sperling F.A."/>
            <person name="Huber D.P."/>
            <person name="Birol I."/>
            <person name="Jones S.J."/>
            <person name="Bohlmann J."/>
        </authorList>
    </citation>
    <scope>NUCLEOTIDE SEQUENCE</scope>
</reference>
<dbReference type="SUPFAM" id="SSF48452">
    <property type="entry name" value="TPR-like"/>
    <property type="match status" value="1"/>
</dbReference>
<proteinExistence type="inferred from homology"/>
<name>N6TWD7_DENPD</name>
<accession>N6TWD7</accession>
<evidence type="ECO:0000313" key="4">
    <source>
        <dbReference type="EMBL" id="ENN73565.1"/>
    </source>
</evidence>
<dbReference type="PROSITE" id="PS50005">
    <property type="entry name" value="TPR"/>
    <property type="match status" value="2"/>
</dbReference>
<dbReference type="OMA" id="WNIRLIC"/>
<dbReference type="OrthoDB" id="1936594at2759"/>
<evidence type="ECO:0000256" key="2">
    <source>
        <dbReference type="ARBA" id="ARBA00022803"/>
    </source>
</evidence>
<dbReference type="Pfam" id="PF13432">
    <property type="entry name" value="TPR_16"/>
    <property type="match status" value="1"/>
</dbReference>
<dbReference type="PANTHER" id="PTHR16193:SF0">
    <property type="entry name" value="TETRATRICOPEPTIDE REPEAT PROTEIN 27"/>
    <property type="match status" value="1"/>
</dbReference>
<keyword evidence="1" id="KW-0677">Repeat</keyword>
<keyword evidence="2" id="KW-0802">TPR repeat</keyword>
<gene>
    <name evidence="4" type="ORF">YQE_09814</name>
</gene>